<feature type="chain" id="PRO_5035399547" evidence="1">
    <location>
        <begin position="19"/>
        <end position="588"/>
    </location>
</feature>
<gene>
    <name evidence="3" type="ORF">BXYJ_LOCUS8304</name>
</gene>
<dbReference type="Proteomes" id="UP000659654">
    <property type="component" value="Unassembled WGS sequence"/>
</dbReference>
<sequence>MIRKFGTLFLLFLTTVSGNRPLDFLKLKAEFIETGINWEAKPCDDFWSFANGRRDIQQLKNLAVTFATQVLFTYNPKHNDTSLELIRNQFLECQSDPLSFFNALQRENPEQEDEIMEFGSKIQDEKAVSDSETFRGLLAEAYRLLFRYGSVEFKDLSNDLYATDELKFPFEFEHSDTQYQASVIDLLTSFNDSYVDEFLAEVFGEYFDLTQLEKVSLPLPNSTEIPLRKKLLYDLSVAAWKTMDTPIYKNCADFIMKTYPAYYVKMLLDYLGAEYVATVEKVFQSDAALLMKTVRNQFAFGNVLNENMTEFLERRVSNNTFYGLQTPALLDPTFFTIFGQVATEWPVQNKWINNLQPLIPAAYGKDTTYFWIPGLDDNALHIPETQRTFVNVENLKHPLFHPWFPPVLRWSVASSVLGHEFGHDFGTDLAQMTQLDSAYEQIFDCLDGFYAGQCDPLDPGFCADPKNNLEENFADVFGIQMTYLAYKQDTAINGAGRRLQGNFVEKLTDDQLFFVNFAQSIATFALWGEVPLEDPHAPGSLRLWGPLAGFPAFANAFNCPAGSRFNQPNGCKLYTDNIAPSHNLTDGV</sequence>
<dbReference type="Proteomes" id="UP000582659">
    <property type="component" value="Unassembled WGS sequence"/>
</dbReference>
<dbReference type="PANTHER" id="PTHR11733">
    <property type="entry name" value="ZINC METALLOPROTEASE FAMILY M13 NEPRILYSIN-RELATED"/>
    <property type="match status" value="1"/>
</dbReference>
<dbReference type="WBParaSite" id="BXY_0430400.1">
    <property type="protein sequence ID" value="BXY_0430400.1"/>
    <property type="gene ID" value="BXY_0430400"/>
</dbReference>
<accession>A0A1I7RU95</accession>
<dbReference type="InterPro" id="IPR024079">
    <property type="entry name" value="MetalloPept_cat_dom_sf"/>
</dbReference>
<dbReference type="GO" id="GO:0016485">
    <property type="term" value="P:protein processing"/>
    <property type="evidence" value="ECO:0007669"/>
    <property type="project" value="TreeGrafter"/>
</dbReference>
<organism evidence="4 6">
    <name type="scientific">Bursaphelenchus xylophilus</name>
    <name type="common">Pinewood nematode worm</name>
    <name type="synonym">Aphelenchoides xylophilus</name>
    <dbReference type="NCBI Taxonomy" id="6326"/>
    <lineage>
        <taxon>Eukaryota</taxon>
        <taxon>Metazoa</taxon>
        <taxon>Ecdysozoa</taxon>
        <taxon>Nematoda</taxon>
        <taxon>Chromadorea</taxon>
        <taxon>Rhabditida</taxon>
        <taxon>Tylenchina</taxon>
        <taxon>Tylenchomorpha</taxon>
        <taxon>Aphelenchoidea</taxon>
        <taxon>Aphelenchoididae</taxon>
        <taxon>Bursaphelenchus</taxon>
    </lineage>
</organism>
<protein>
    <submittedName>
        <fullName evidence="3">(pine wood nematode) hypothetical protein</fullName>
    </submittedName>
    <submittedName>
        <fullName evidence="6">Peptidase_M13 domain-containing protein</fullName>
    </submittedName>
</protein>
<evidence type="ECO:0000259" key="2">
    <source>
        <dbReference type="Pfam" id="PF01431"/>
    </source>
</evidence>
<dbReference type="AlphaFoldDB" id="A0A1I7RU95"/>
<dbReference type="GO" id="GO:0004222">
    <property type="term" value="F:metalloendopeptidase activity"/>
    <property type="evidence" value="ECO:0007669"/>
    <property type="project" value="InterPro"/>
</dbReference>
<evidence type="ECO:0000313" key="4">
    <source>
        <dbReference type="Proteomes" id="UP000095284"/>
    </source>
</evidence>
<dbReference type="PANTHER" id="PTHR11733:SF236">
    <property type="entry name" value="PEPTIDASE_M13 DOMAIN-CONTAINING PROTEIN-RELATED"/>
    <property type="match status" value="1"/>
</dbReference>
<dbReference type="SUPFAM" id="SSF55486">
    <property type="entry name" value="Metalloproteases ('zincins'), catalytic domain"/>
    <property type="match status" value="1"/>
</dbReference>
<dbReference type="EMBL" id="CAJFCV020000004">
    <property type="protein sequence ID" value="CAG9113950.1"/>
    <property type="molecule type" value="Genomic_DNA"/>
</dbReference>
<evidence type="ECO:0000256" key="1">
    <source>
        <dbReference type="SAM" id="SignalP"/>
    </source>
</evidence>
<dbReference type="InterPro" id="IPR018497">
    <property type="entry name" value="Peptidase_M13_C"/>
</dbReference>
<dbReference type="SMR" id="A0A1I7RU95"/>
<dbReference type="EMBL" id="CAJFDI010000004">
    <property type="protein sequence ID" value="CAD5224958.1"/>
    <property type="molecule type" value="Genomic_DNA"/>
</dbReference>
<evidence type="ECO:0000313" key="6">
    <source>
        <dbReference type="WBParaSite" id="BXY_0430400.1"/>
    </source>
</evidence>
<dbReference type="eggNOG" id="KOG3624">
    <property type="taxonomic scope" value="Eukaryota"/>
</dbReference>
<feature type="signal peptide" evidence="1">
    <location>
        <begin position="1"/>
        <end position="18"/>
    </location>
</feature>
<reference evidence="6" key="1">
    <citation type="submission" date="2016-11" db="UniProtKB">
        <authorList>
            <consortium name="WormBaseParasite"/>
        </authorList>
    </citation>
    <scope>IDENTIFICATION</scope>
</reference>
<dbReference type="PROSITE" id="PS51885">
    <property type="entry name" value="NEPRILYSIN"/>
    <property type="match status" value="1"/>
</dbReference>
<reference evidence="3" key="2">
    <citation type="submission" date="2020-09" db="EMBL/GenBank/DDBJ databases">
        <authorList>
            <person name="Kikuchi T."/>
        </authorList>
    </citation>
    <scope>NUCLEOTIDE SEQUENCE</scope>
    <source>
        <strain evidence="3">Ka4C1</strain>
    </source>
</reference>
<dbReference type="Gene3D" id="3.40.390.10">
    <property type="entry name" value="Collagenase (Catalytic Domain)"/>
    <property type="match status" value="1"/>
</dbReference>
<dbReference type="Proteomes" id="UP000095284">
    <property type="component" value="Unplaced"/>
</dbReference>
<proteinExistence type="predicted"/>
<keyword evidence="1" id="KW-0732">Signal</keyword>
<feature type="domain" description="Peptidase M13 C-terminal" evidence="2">
    <location>
        <begin position="378"/>
        <end position="572"/>
    </location>
</feature>
<dbReference type="GO" id="GO:0005886">
    <property type="term" value="C:plasma membrane"/>
    <property type="evidence" value="ECO:0007669"/>
    <property type="project" value="TreeGrafter"/>
</dbReference>
<keyword evidence="5" id="KW-1185">Reference proteome</keyword>
<name>A0A1I7RU95_BURXY</name>
<dbReference type="OrthoDB" id="5795773at2759"/>
<dbReference type="InterPro" id="IPR000718">
    <property type="entry name" value="Peptidase_M13"/>
</dbReference>
<evidence type="ECO:0000313" key="5">
    <source>
        <dbReference type="Proteomes" id="UP000659654"/>
    </source>
</evidence>
<dbReference type="Pfam" id="PF01431">
    <property type="entry name" value="Peptidase_M13"/>
    <property type="match status" value="1"/>
</dbReference>
<evidence type="ECO:0000313" key="3">
    <source>
        <dbReference type="EMBL" id="CAD5224958.1"/>
    </source>
</evidence>